<dbReference type="GO" id="GO:0006506">
    <property type="term" value="P:GPI anchor biosynthetic process"/>
    <property type="evidence" value="ECO:0007669"/>
    <property type="project" value="TreeGrafter"/>
</dbReference>
<evidence type="ECO:0000313" key="3">
    <source>
        <dbReference type="Proteomes" id="UP000444174"/>
    </source>
</evidence>
<evidence type="ECO:0000259" key="1">
    <source>
        <dbReference type="Pfam" id="PF03372"/>
    </source>
</evidence>
<dbReference type="GO" id="GO:0016787">
    <property type="term" value="F:hydrolase activity"/>
    <property type="evidence" value="ECO:0007669"/>
    <property type="project" value="UniProtKB-KW"/>
</dbReference>
<dbReference type="Gene3D" id="3.60.10.10">
    <property type="entry name" value="Endonuclease/exonuclease/phosphatase"/>
    <property type="match status" value="1"/>
</dbReference>
<name>A0A843YDZ4_9RHOB</name>
<keyword evidence="3" id="KW-1185">Reference proteome</keyword>
<sequence length="286" mass="31703">MKCVSYNIQYGLGIDGVYDLARIASEVAEADIIALQEVDRFWQRSGMVDSPSVLAELLPQHYYVYGANLDIAADIQTPNGIVHRRKQFGTMILSRWPILSSRNFPLPKWGDRNNHSIQQGLLEAVIDTPVGLVRVYSVHLSHLAPFTRLPQIERIKDILKTAPEEGGAWCGGHPNPDAGWLEEAEPPMPDSVILMGDMNFAPGGPEYDAMIGGRSADYGRLINRKGLVDAWVEAGHPENEGATHPNAPTRIDHCFVSVDIAAKVKKCWVDSDAKGSDHWPVWVQFE</sequence>
<dbReference type="PANTHER" id="PTHR14859">
    <property type="entry name" value="CALCOFLUOR WHITE HYPERSENSITIVE PROTEIN PRECURSOR"/>
    <property type="match status" value="1"/>
</dbReference>
<dbReference type="EMBL" id="WIBF01000001">
    <property type="protein sequence ID" value="MQQ07533.1"/>
    <property type="molecule type" value="Genomic_DNA"/>
</dbReference>
<organism evidence="2 3">
    <name type="scientific">Tritonibacter litoralis</name>
    <dbReference type="NCBI Taxonomy" id="2662264"/>
    <lineage>
        <taxon>Bacteria</taxon>
        <taxon>Pseudomonadati</taxon>
        <taxon>Pseudomonadota</taxon>
        <taxon>Alphaproteobacteria</taxon>
        <taxon>Rhodobacterales</taxon>
        <taxon>Paracoccaceae</taxon>
        <taxon>Tritonibacter</taxon>
    </lineage>
</organism>
<dbReference type="Proteomes" id="UP000444174">
    <property type="component" value="Unassembled WGS sequence"/>
</dbReference>
<protein>
    <submittedName>
        <fullName evidence="2">Hydrolase</fullName>
    </submittedName>
</protein>
<evidence type="ECO:0000313" key="2">
    <source>
        <dbReference type="EMBL" id="MQQ07533.1"/>
    </source>
</evidence>
<reference evidence="2 3" key="1">
    <citation type="submission" date="2019-10" db="EMBL/GenBank/DDBJ databases">
        <title>Epibacterium sp. nov., isolated from seawater.</title>
        <authorList>
            <person name="Zhang X."/>
            <person name="Li N."/>
        </authorList>
    </citation>
    <scope>NUCLEOTIDE SEQUENCE [LARGE SCALE GENOMIC DNA]</scope>
    <source>
        <strain evidence="2 3">SM1979</strain>
    </source>
</reference>
<dbReference type="SUPFAM" id="SSF56219">
    <property type="entry name" value="DNase I-like"/>
    <property type="match status" value="1"/>
</dbReference>
<comment type="caution">
    <text evidence="2">The sequence shown here is derived from an EMBL/GenBank/DDBJ whole genome shotgun (WGS) entry which is preliminary data.</text>
</comment>
<feature type="domain" description="Endonuclease/exonuclease/phosphatase" evidence="1">
    <location>
        <begin position="4"/>
        <end position="278"/>
    </location>
</feature>
<dbReference type="GO" id="GO:0016020">
    <property type="term" value="C:membrane"/>
    <property type="evidence" value="ECO:0007669"/>
    <property type="project" value="GOC"/>
</dbReference>
<dbReference type="InterPro" id="IPR051916">
    <property type="entry name" value="GPI-anchor_lipid_remodeler"/>
</dbReference>
<accession>A0A843YDZ4</accession>
<proteinExistence type="predicted"/>
<dbReference type="InterPro" id="IPR036691">
    <property type="entry name" value="Endo/exonu/phosph_ase_sf"/>
</dbReference>
<dbReference type="PANTHER" id="PTHR14859:SF15">
    <property type="entry name" value="ENDONUCLEASE_EXONUCLEASE_PHOSPHATASE DOMAIN-CONTAINING PROTEIN"/>
    <property type="match status" value="1"/>
</dbReference>
<gene>
    <name evidence="2" type="ORF">GFB49_03620</name>
</gene>
<dbReference type="AlphaFoldDB" id="A0A843YDZ4"/>
<keyword evidence="2" id="KW-0378">Hydrolase</keyword>
<dbReference type="InterPro" id="IPR005135">
    <property type="entry name" value="Endo/exonuclease/phosphatase"/>
</dbReference>
<dbReference type="RefSeq" id="WP_153214405.1">
    <property type="nucleotide sequence ID" value="NZ_WIBF01000001.1"/>
</dbReference>
<dbReference type="Pfam" id="PF03372">
    <property type="entry name" value="Exo_endo_phos"/>
    <property type="match status" value="1"/>
</dbReference>